<name>A0A1V9YP49_ACHHY</name>
<comment type="caution">
    <text evidence="1">The sequence shown here is derived from an EMBL/GenBank/DDBJ whole genome shotgun (WGS) entry which is preliminary data.</text>
</comment>
<organism evidence="1 2">
    <name type="scientific">Achlya hypogyna</name>
    <name type="common">Oomycete</name>
    <name type="synonym">Protoachlya hypogyna</name>
    <dbReference type="NCBI Taxonomy" id="1202772"/>
    <lineage>
        <taxon>Eukaryota</taxon>
        <taxon>Sar</taxon>
        <taxon>Stramenopiles</taxon>
        <taxon>Oomycota</taxon>
        <taxon>Saprolegniomycetes</taxon>
        <taxon>Saprolegniales</taxon>
        <taxon>Achlyaceae</taxon>
        <taxon>Achlya</taxon>
    </lineage>
</organism>
<reference evidence="1 2" key="1">
    <citation type="journal article" date="2014" name="Genome Biol. Evol.">
        <title>The secreted proteins of Achlya hypogyna and Thraustotheca clavata identify the ancestral oomycete secretome and reveal gene acquisitions by horizontal gene transfer.</title>
        <authorList>
            <person name="Misner I."/>
            <person name="Blouin N."/>
            <person name="Leonard G."/>
            <person name="Richards T.A."/>
            <person name="Lane C.E."/>
        </authorList>
    </citation>
    <scope>NUCLEOTIDE SEQUENCE [LARGE SCALE GENOMIC DNA]</scope>
    <source>
        <strain evidence="1 2">ATCC 48635</strain>
    </source>
</reference>
<protein>
    <recommendedName>
        <fullName evidence="3">DDE-1 domain-containing protein</fullName>
    </recommendedName>
</protein>
<evidence type="ECO:0008006" key="3">
    <source>
        <dbReference type="Google" id="ProtNLM"/>
    </source>
</evidence>
<evidence type="ECO:0000313" key="1">
    <source>
        <dbReference type="EMBL" id="OQR87548.1"/>
    </source>
</evidence>
<proteinExistence type="predicted"/>
<dbReference type="AlphaFoldDB" id="A0A1V9YP49"/>
<accession>A0A1V9YP49</accession>
<dbReference type="Proteomes" id="UP000243579">
    <property type="component" value="Unassembled WGS sequence"/>
</dbReference>
<dbReference type="EMBL" id="JNBR01001434">
    <property type="protein sequence ID" value="OQR87548.1"/>
    <property type="molecule type" value="Genomic_DNA"/>
</dbReference>
<sequence length="215" mass="24992">MTRQDQWTVLRSKLASAPRYGVDRVYNARQTTVSYEYLPMRTIEYRGANTVWIKCACGDKERHTPILLGDSLGNKYDLFLVLEQAKSTVAATMVENLASFNGFDVHVWMEVGPWHQKHDIKIFSYPTILLLWDDVSAHWTPKVQTCAKELNVKQVHLPSSYTWCCEPADVSWNSPLKKVLLKFWPVESHIFCWINYDQPSINNMRLDIFKKCFIG</sequence>
<keyword evidence="2" id="KW-1185">Reference proteome</keyword>
<evidence type="ECO:0000313" key="2">
    <source>
        <dbReference type="Proteomes" id="UP000243579"/>
    </source>
</evidence>
<dbReference type="OrthoDB" id="77121at2759"/>
<gene>
    <name evidence="1" type="ORF">ACHHYP_08551</name>
</gene>